<dbReference type="PROSITE" id="PS51257">
    <property type="entry name" value="PROKAR_LIPOPROTEIN"/>
    <property type="match status" value="1"/>
</dbReference>
<sequence length="195" mass="21263">MKKLFLLLAASAVVLLLSCDPVNKDNPDLPENYDIEFVANEVEALAIPPLAAGWLLDIETDYHILTLNMSDNGYDSFGMEKPNSTYFIVGFFYDVPDDGSDVITVADGTYEYVPGGVAAGNIVIEICSYTKTGEALGDGDVEYLEDLYYTDAALTVSSEGDSQKFDFVATLEDGRTVHAVYTGNVYFDEVDIPAM</sequence>
<protein>
    <submittedName>
        <fullName evidence="2">Uncharacterized protein</fullName>
    </submittedName>
</protein>
<dbReference type="EMBL" id="JADIME010000065">
    <property type="protein sequence ID" value="MBO8465562.1"/>
    <property type="molecule type" value="Genomic_DNA"/>
</dbReference>
<evidence type="ECO:0000256" key="1">
    <source>
        <dbReference type="SAM" id="SignalP"/>
    </source>
</evidence>
<proteinExistence type="predicted"/>
<gene>
    <name evidence="2" type="ORF">IAB93_06165</name>
</gene>
<evidence type="ECO:0000313" key="3">
    <source>
        <dbReference type="Proteomes" id="UP000823597"/>
    </source>
</evidence>
<reference evidence="2" key="1">
    <citation type="submission" date="2020-10" db="EMBL/GenBank/DDBJ databases">
        <authorList>
            <person name="Gilroy R."/>
        </authorList>
    </citation>
    <scope>NUCLEOTIDE SEQUENCE</scope>
    <source>
        <strain evidence="2">10037</strain>
    </source>
</reference>
<organism evidence="2 3">
    <name type="scientific">Candidatus Merdivivens pullistercoris</name>
    <dbReference type="NCBI Taxonomy" id="2840873"/>
    <lineage>
        <taxon>Bacteria</taxon>
        <taxon>Pseudomonadati</taxon>
        <taxon>Bacteroidota</taxon>
        <taxon>Bacteroidia</taxon>
        <taxon>Bacteroidales</taxon>
        <taxon>Muribaculaceae</taxon>
        <taxon>Muribaculaceae incertae sedis</taxon>
        <taxon>Candidatus Merdivivens</taxon>
    </lineage>
</organism>
<accession>A0A9D9I451</accession>
<keyword evidence="1" id="KW-0732">Signal</keyword>
<dbReference type="Proteomes" id="UP000823597">
    <property type="component" value="Unassembled WGS sequence"/>
</dbReference>
<comment type="caution">
    <text evidence="2">The sequence shown here is derived from an EMBL/GenBank/DDBJ whole genome shotgun (WGS) entry which is preliminary data.</text>
</comment>
<name>A0A9D9I451_9BACT</name>
<feature type="chain" id="PRO_5038583083" evidence="1">
    <location>
        <begin position="25"/>
        <end position="195"/>
    </location>
</feature>
<evidence type="ECO:0000313" key="2">
    <source>
        <dbReference type="EMBL" id="MBO8465562.1"/>
    </source>
</evidence>
<feature type="signal peptide" evidence="1">
    <location>
        <begin position="1"/>
        <end position="24"/>
    </location>
</feature>
<dbReference type="AlphaFoldDB" id="A0A9D9I451"/>
<reference evidence="2" key="2">
    <citation type="journal article" date="2021" name="PeerJ">
        <title>Extensive microbial diversity within the chicken gut microbiome revealed by metagenomics and culture.</title>
        <authorList>
            <person name="Gilroy R."/>
            <person name="Ravi A."/>
            <person name="Getino M."/>
            <person name="Pursley I."/>
            <person name="Horton D.L."/>
            <person name="Alikhan N.F."/>
            <person name="Baker D."/>
            <person name="Gharbi K."/>
            <person name="Hall N."/>
            <person name="Watson M."/>
            <person name="Adriaenssens E.M."/>
            <person name="Foster-Nyarko E."/>
            <person name="Jarju S."/>
            <person name="Secka A."/>
            <person name="Antonio M."/>
            <person name="Oren A."/>
            <person name="Chaudhuri R.R."/>
            <person name="La Ragione R."/>
            <person name="Hildebrand F."/>
            <person name="Pallen M.J."/>
        </authorList>
    </citation>
    <scope>NUCLEOTIDE SEQUENCE</scope>
    <source>
        <strain evidence="2">10037</strain>
    </source>
</reference>